<protein>
    <submittedName>
        <fullName evidence="5">ADP-ribose pyrophosphatase YjhB (NUDIX family)</fullName>
    </submittedName>
</protein>
<dbReference type="PANTHER" id="PTHR43046:SF14">
    <property type="entry name" value="MUTT_NUDIX FAMILY PROTEIN"/>
    <property type="match status" value="1"/>
</dbReference>
<dbReference type="CDD" id="cd04680">
    <property type="entry name" value="NUDIX_Hydrolase"/>
    <property type="match status" value="1"/>
</dbReference>
<dbReference type="InterPro" id="IPR020476">
    <property type="entry name" value="Nudix_hydrolase"/>
</dbReference>
<evidence type="ECO:0000313" key="5">
    <source>
        <dbReference type="EMBL" id="TCT13589.1"/>
    </source>
</evidence>
<reference evidence="5 6" key="1">
    <citation type="submission" date="2019-03" db="EMBL/GenBank/DDBJ databases">
        <title>Genomic Encyclopedia of Type Strains, Phase IV (KMG-IV): sequencing the most valuable type-strain genomes for metagenomic binning, comparative biology and taxonomic classification.</title>
        <authorList>
            <person name="Goeker M."/>
        </authorList>
    </citation>
    <scope>NUCLEOTIDE SEQUENCE [LARGE SCALE GENOMIC DNA]</scope>
    <source>
        <strain evidence="5 6">DSM 19345</strain>
    </source>
</reference>
<dbReference type="PROSITE" id="PS51462">
    <property type="entry name" value="NUDIX"/>
    <property type="match status" value="1"/>
</dbReference>
<dbReference type="InterPro" id="IPR015797">
    <property type="entry name" value="NUDIX_hydrolase-like_dom_sf"/>
</dbReference>
<evidence type="ECO:0000256" key="1">
    <source>
        <dbReference type="ARBA" id="ARBA00001946"/>
    </source>
</evidence>
<accession>A0A4V2V022</accession>
<dbReference type="PROSITE" id="PS00893">
    <property type="entry name" value="NUDIX_BOX"/>
    <property type="match status" value="1"/>
</dbReference>
<sequence length="152" mass="16976">MRRVLTHLVFRPWWRLSRGMTLGVRGIVIRDPQQVLLVRHSYVPGWYLPGGGVERGETVFDALGRELDEEGGVQLTGVPQLHGIFCNDAEHRGDHVVAFLVRDWSQARTVSANLEIVAAEFFPADALPDGTTPATRRRVAEVFQGAATSPYW</sequence>
<dbReference type="EMBL" id="SMAK01000001">
    <property type="protein sequence ID" value="TCT13589.1"/>
    <property type="molecule type" value="Genomic_DNA"/>
</dbReference>
<feature type="domain" description="Nudix hydrolase" evidence="4">
    <location>
        <begin position="13"/>
        <end position="144"/>
    </location>
</feature>
<keyword evidence="6" id="KW-1185">Reference proteome</keyword>
<dbReference type="AlphaFoldDB" id="A0A4V2V022"/>
<comment type="similarity">
    <text evidence="3">Belongs to the Nudix hydrolase family.</text>
</comment>
<gene>
    <name evidence="5" type="ORF">EDC22_101459</name>
</gene>
<proteinExistence type="inferred from homology"/>
<organism evidence="5 6">
    <name type="scientific">Tepidamorphus gemmatus</name>
    <dbReference type="NCBI Taxonomy" id="747076"/>
    <lineage>
        <taxon>Bacteria</taxon>
        <taxon>Pseudomonadati</taxon>
        <taxon>Pseudomonadota</taxon>
        <taxon>Alphaproteobacteria</taxon>
        <taxon>Hyphomicrobiales</taxon>
        <taxon>Tepidamorphaceae</taxon>
        <taxon>Tepidamorphus</taxon>
    </lineage>
</organism>
<dbReference type="InterPro" id="IPR020084">
    <property type="entry name" value="NUDIX_hydrolase_CS"/>
</dbReference>
<dbReference type="InterPro" id="IPR000086">
    <property type="entry name" value="NUDIX_hydrolase_dom"/>
</dbReference>
<dbReference type="GO" id="GO:0016787">
    <property type="term" value="F:hydrolase activity"/>
    <property type="evidence" value="ECO:0007669"/>
    <property type="project" value="UniProtKB-KW"/>
</dbReference>
<dbReference type="PRINTS" id="PR00502">
    <property type="entry name" value="NUDIXFAMILY"/>
</dbReference>
<dbReference type="PANTHER" id="PTHR43046">
    <property type="entry name" value="GDP-MANNOSE MANNOSYL HYDROLASE"/>
    <property type="match status" value="1"/>
</dbReference>
<name>A0A4V2V022_9HYPH</name>
<comment type="caution">
    <text evidence="5">The sequence shown here is derived from an EMBL/GenBank/DDBJ whole genome shotgun (WGS) entry which is preliminary data.</text>
</comment>
<dbReference type="SUPFAM" id="SSF55811">
    <property type="entry name" value="Nudix"/>
    <property type="match status" value="1"/>
</dbReference>
<evidence type="ECO:0000313" key="6">
    <source>
        <dbReference type="Proteomes" id="UP000295678"/>
    </source>
</evidence>
<comment type="cofactor">
    <cofactor evidence="1">
        <name>Mg(2+)</name>
        <dbReference type="ChEBI" id="CHEBI:18420"/>
    </cofactor>
</comment>
<evidence type="ECO:0000256" key="3">
    <source>
        <dbReference type="RuleBase" id="RU003476"/>
    </source>
</evidence>
<evidence type="ECO:0000256" key="2">
    <source>
        <dbReference type="ARBA" id="ARBA00022801"/>
    </source>
</evidence>
<dbReference type="Proteomes" id="UP000295678">
    <property type="component" value="Unassembled WGS sequence"/>
</dbReference>
<evidence type="ECO:0000259" key="4">
    <source>
        <dbReference type="PROSITE" id="PS51462"/>
    </source>
</evidence>
<keyword evidence="2 3" id="KW-0378">Hydrolase</keyword>
<dbReference type="Pfam" id="PF00293">
    <property type="entry name" value="NUDIX"/>
    <property type="match status" value="1"/>
</dbReference>
<dbReference type="Gene3D" id="3.90.79.10">
    <property type="entry name" value="Nucleoside Triphosphate Pyrophosphohydrolase"/>
    <property type="match status" value="1"/>
</dbReference>